<dbReference type="InterPro" id="IPR002569">
    <property type="entry name" value="Met_Sox_Rdtase_MsrA_dom"/>
</dbReference>
<dbReference type="GO" id="GO:0008113">
    <property type="term" value="F:peptide-methionine (S)-S-oxide reductase activity"/>
    <property type="evidence" value="ECO:0007669"/>
    <property type="project" value="UniProtKB-UniRule"/>
</dbReference>
<dbReference type="Pfam" id="PF01625">
    <property type="entry name" value="PMSR"/>
    <property type="match status" value="1"/>
</dbReference>
<dbReference type="SUPFAM" id="SSF55068">
    <property type="entry name" value="Peptide methionine sulfoxide reductase"/>
    <property type="match status" value="1"/>
</dbReference>
<dbReference type="GO" id="GO:0033744">
    <property type="term" value="F:L-methionine:thioredoxin-disulfide S-oxidoreductase activity"/>
    <property type="evidence" value="ECO:0007669"/>
    <property type="project" value="RHEA"/>
</dbReference>
<comment type="similarity">
    <text evidence="1 5">Belongs to the MsrA Met sulfoxide reductase family.</text>
</comment>
<name>A0A2G3E4D1_9FIRM</name>
<protein>
    <recommendedName>
        <fullName evidence="5">Peptide methionine sulfoxide reductase MsrA</fullName>
        <shortName evidence="5">Protein-methionine-S-oxide reductase</shortName>
        <ecNumber evidence="5">1.8.4.11</ecNumber>
    </recommendedName>
    <alternativeName>
        <fullName evidence="5">Peptide-methionine (S)-S-oxide reductase</fullName>
        <shortName evidence="5">Peptide Met(O) reductase</shortName>
    </alternativeName>
</protein>
<dbReference type="EC" id="1.8.4.11" evidence="5"/>
<evidence type="ECO:0000313" key="8">
    <source>
        <dbReference type="Proteomes" id="UP000224563"/>
    </source>
</evidence>
<comment type="caution">
    <text evidence="7">The sequence shown here is derived from an EMBL/GenBank/DDBJ whole genome shotgun (WGS) entry which is preliminary data.</text>
</comment>
<dbReference type="Gene3D" id="3.30.1060.10">
    <property type="entry name" value="Peptide methionine sulphoxide reductase MsrA"/>
    <property type="match status" value="1"/>
</dbReference>
<dbReference type="NCBIfam" id="TIGR00401">
    <property type="entry name" value="msrA"/>
    <property type="match status" value="1"/>
</dbReference>
<dbReference type="PANTHER" id="PTHR43774">
    <property type="entry name" value="PEPTIDE METHIONINE SULFOXIDE REDUCTASE"/>
    <property type="match status" value="1"/>
</dbReference>
<accession>A0A2G3E4D1</accession>
<proteinExistence type="inferred from homology"/>
<reference evidence="7 8" key="1">
    <citation type="submission" date="2017-10" db="EMBL/GenBank/DDBJ databases">
        <title>Resolving the taxonomy of Roseburia spp., Eubacterium rectale and Agathobacter spp. through phylogenomic analysis.</title>
        <authorList>
            <person name="Sheridan P.O."/>
            <person name="Walker A.W."/>
            <person name="Duncan S.H."/>
            <person name="Scott K.P."/>
            <person name="Toole P.W.O."/>
            <person name="Luis P."/>
            <person name="Flint H.J."/>
        </authorList>
    </citation>
    <scope>NUCLEOTIDE SEQUENCE [LARGE SCALE GENOMIC DNA]</scope>
    <source>
        <strain evidence="7 8">JK623</strain>
    </source>
</reference>
<keyword evidence="2 5" id="KW-0560">Oxidoreductase</keyword>
<dbReference type="PANTHER" id="PTHR43774:SF1">
    <property type="entry name" value="PEPTIDE METHIONINE SULFOXIDE REDUCTASE MSRA 2"/>
    <property type="match status" value="1"/>
</dbReference>
<evidence type="ECO:0000256" key="4">
    <source>
        <dbReference type="ARBA" id="ARBA00048782"/>
    </source>
</evidence>
<organism evidence="7 8">
    <name type="scientific">Agathobacter ruminis</name>
    <dbReference type="NCBI Taxonomy" id="1712665"/>
    <lineage>
        <taxon>Bacteria</taxon>
        <taxon>Bacillati</taxon>
        <taxon>Bacillota</taxon>
        <taxon>Clostridia</taxon>
        <taxon>Lachnospirales</taxon>
        <taxon>Lachnospiraceae</taxon>
        <taxon>Agathobacter</taxon>
    </lineage>
</organism>
<dbReference type="EMBL" id="PDYG01000014">
    <property type="protein sequence ID" value="PHU38157.1"/>
    <property type="molecule type" value="Genomic_DNA"/>
</dbReference>
<reference evidence="7 8" key="2">
    <citation type="submission" date="2017-10" db="EMBL/GenBank/DDBJ databases">
        <authorList>
            <person name="Banno H."/>
            <person name="Chua N.-H."/>
        </authorList>
    </citation>
    <scope>NUCLEOTIDE SEQUENCE [LARGE SCALE GENOMIC DNA]</scope>
    <source>
        <strain evidence="7 8">JK623</strain>
    </source>
</reference>
<comment type="catalytic activity">
    <reaction evidence="4 5">
        <text>[thioredoxin]-disulfide + L-methionine + H2O = L-methionine (S)-S-oxide + [thioredoxin]-dithiol</text>
        <dbReference type="Rhea" id="RHEA:19993"/>
        <dbReference type="Rhea" id="RHEA-COMP:10698"/>
        <dbReference type="Rhea" id="RHEA-COMP:10700"/>
        <dbReference type="ChEBI" id="CHEBI:15377"/>
        <dbReference type="ChEBI" id="CHEBI:29950"/>
        <dbReference type="ChEBI" id="CHEBI:50058"/>
        <dbReference type="ChEBI" id="CHEBI:57844"/>
        <dbReference type="ChEBI" id="CHEBI:58772"/>
        <dbReference type="EC" id="1.8.4.11"/>
    </reaction>
</comment>
<evidence type="ECO:0000259" key="6">
    <source>
        <dbReference type="Pfam" id="PF01625"/>
    </source>
</evidence>
<dbReference type="AlphaFoldDB" id="A0A2G3E4D1"/>
<comment type="catalytic activity">
    <reaction evidence="3 5">
        <text>L-methionyl-[protein] + [thioredoxin]-disulfide + H2O = L-methionyl-(S)-S-oxide-[protein] + [thioredoxin]-dithiol</text>
        <dbReference type="Rhea" id="RHEA:14217"/>
        <dbReference type="Rhea" id="RHEA-COMP:10698"/>
        <dbReference type="Rhea" id="RHEA-COMP:10700"/>
        <dbReference type="Rhea" id="RHEA-COMP:12313"/>
        <dbReference type="Rhea" id="RHEA-COMP:12315"/>
        <dbReference type="ChEBI" id="CHEBI:15377"/>
        <dbReference type="ChEBI" id="CHEBI:16044"/>
        <dbReference type="ChEBI" id="CHEBI:29950"/>
        <dbReference type="ChEBI" id="CHEBI:44120"/>
        <dbReference type="ChEBI" id="CHEBI:50058"/>
        <dbReference type="EC" id="1.8.4.11"/>
    </reaction>
</comment>
<gene>
    <name evidence="5 7" type="primary">msrA</name>
    <name evidence="7" type="ORF">CSX02_03885</name>
</gene>
<dbReference type="InterPro" id="IPR036509">
    <property type="entry name" value="Met_Sox_Rdtase_MsrA_sf"/>
</dbReference>
<dbReference type="HAMAP" id="MF_01401">
    <property type="entry name" value="MsrA"/>
    <property type="match status" value="1"/>
</dbReference>
<evidence type="ECO:0000256" key="1">
    <source>
        <dbReference type="ARBA" id="ARBA00005591"/>
    </source>
</evidence>
<feature type="active site" evidence="5">
    <location>
        <position position="12"/>
    </location>
</feature>
<keyword evidence="8" id="KW-1185">Reference proteome</keyword>
<comment type="function">
    <text evidence="5">Has an important function as a repair enzyme for proteins that have been inactivated by oxidation. Catalyzes the reversible oxidation-reduction of methionine sulfoxide in proteins to methionine.</text>
</comment>
<feature type="domain" description="Peptide methionine sulphoxide reductase MsrA" evidence="6">
    <location>
        <begin position="6"/>
        <end position="152"/>
    </location>
</feature>
<evidence type="ECO:0000313" key="7">
    <source>
        <dbReference type="EMBL" id="PHU38157.1"/>
    </source>
</evidence>
<evidence type="ECO:0000256" key="2">
    <source>
        <dbReference type="ARBA" id="ARBA00023002"/>
    </source>
</evidence>
<sequence>MAEKHAYFAGGCFWCITPVFKIYGATEVVSGYSGGEEADPKYEDVKAQRTGHRETIAVTYDSEKVDYAKLVEIYLANVDPFDEGGQYMDRGFSYTLAIYYQNEDEKAIAQKAIDALHHPQGKKAAVALEAFKNFYPAEEYHQDYYLKNPESFENEISERRQWEQTHSQK</sequence>
<dbReference type="Proteomes" id="UP000224563">
    <property type="component" value="Unassembled WGS sequence"/>
</dbReference>
<evidence type="ECO:0000256" key="3">
    <source>
        <dbReference type="ARBA" id="ARBA00047806"/>
    </source>
</evidence>
<evidence type="ECO:0000256" key="5">
    <source>
        <dbReference type="HAMAP-Rule" id="MF_01401"/>
    </source>
</evidence>
<dbReference type="RefSeq" id="WP_099385709.1">
    <property type="nucleotide sequence ID" value="NZ_JANSWH010000080.1"/>
</dbReference>